<keyword evidence="2" id="KW-1185">Reference proteome</keyword>
<accession>W4RSB3</accession>
<sequence>MAAGMSFLNSFYPELIEDDEEYVQNDTDEESQTLFSMKQALFPNLIRKYKTFYLD</sequence>
<proteinExistence type="predicted"/>
<dbReference type="Proteomes" id="UP000018949">
    <property type="component" value="Unassembled WGS sequence"/>
</dbReference>
<evidence type="ECO:0000313" key="1">
    <source>
        <dbReference type="EMBL" id="GAE47320.1"/>
    </source>
</evidence>
<comment type="caution">
    <text evidence="1">The sequence shown here is derived from an EMBL/GenBank/DDBJ whole genome shotgun (WGS) entry which is preliminary data.</text>
</comment>
<name>W4RSB3_9BACI</name>
<dbReference type="AlphaFoldDB" id="W4RSB3"/>
<organism evidence="1 2">
    <name type="scientific">Mesobacillus boroniphilus JCM 21738</name>
    <dbReference type="NCBI Taxonomy" id="1294265"/>
    <lineage>
        <taxon>Bacteria</taxon>
        <taxon>Bacillati</taxon>
        <taxon>Bacillota</taxon>
        <taxon>Bacilli</taxon>
        <taxon>Bacillales</taxon>
        <taxon>Bacillaceae</taxon>
        <taxon>Mesobacillus</taxon>
    </lineage>
</organism>
<evidence type="ECO:0000313" key="2">
    <source>
        <dbReference type="Proteomes" id="UP000018949"/>
    </source>
</evidence>
<gene>
    <name evidence="1" type="ORF">JCM21738_4287</name>
</gene>
<dbReference type="EMBL" id="BAUW01000072">
    <property type="protein sequence ID" value="GAE47320.1"/>
    <property type="molecule type" value="Genomic_DNA"/>
</dbReference>
<reference evidence="1 2" key="1">
    <citation type="submission" date="2013-12" db="EMBL/GenBank/DDBJ databases">
        <title>NBRP : Genome information of microbial organism related human and environment.</title>
        <authorList>
            <person name="Hattori M."/>
            <person name="Oshima K."/>
            <person name="Inaba H."/>
            <person name="Suda W."/>
            <person name="Sakamoto M."/>
            <person name="Iino T."/>
            <person name="Kitahara M."/>
            <person name="Oshida Y."/>
            <person name="Iida T."/>
            <person name="Kudo T."/>
            <person name="Itoh T."/>
            <person name="Ahmed I."/>
            <person name="Ohkuma M."/>
        </authorList>
    </citation>
    <scope>NUCLEOTIDE SEQUENCE [LARGE SCALE GENOMIC DNA]</scope>
    <source>
        <strain evidence="1 2">JCM 21738</strain>
    </source>
</reference>
<protein>
    <submittedName>
        <fullName evidence="1">Uncharacterized protein</fullName>
    </submittedName>
</protein>